<evidence type="ECO:0000256" key="2">
    <source>
        <dbReference type="SAM" id="Phobius"/>
    </source>
</evidence>
<name>A0A1B0B144_9MUSC</name>
<evidence type="ECO:0000313" key="4">
    <source>
        <dbReference type="Proteomes" id="UP000092460"/>
    </source>
</evidence>
<reference evidence="4" key="1">
    <citation type="submission" date="2015-01" db="EMBL/GenBank/DDBJ databases">
        <authorList>
            <person name="Aksoy S."/>
            <person name="Warren W."/>
            <person name="Wilson R.K."/>
        </authorList>
    </citation>
    <scope>NUCLEOTIDE SEQUENCE [LARGE SCALE GENOMIC DNA]</scope>
    <source>
        <strain evidence="4">IAEA</strain>
    </source>
</reference>
<protein>
    <submittedName>
        <fullName evidence="3">Uncharacterized protein</fullName>
    </submittedName>
</protein>
<accession>A0A1B0B144</accession>
<dbReference type="AlphaFoldDB" id="A0A1B0B144"/>
<keyword evidence="4" id="KW-1185">Reference proteome</keyword>
<feature type="transmembrane region" description="Helical" evidence="2">
    <location>
        <begin position="42"/>
        <end position="64"/>
    </location>
</feature>
<keyword evidence="2" id="KW-0472">Membrane</keyword>
<organism evidence="3 4">
    <name type="scientific">Glossina palpalis gambiensis</name>
    <dbReference type="NCBI Taxonomy" id="67801"/>
    <lineage>
        <taxon>Eukaryota</taxon>
        <taxon>Metazoa</taxon>
        <taxon>Ecdysozoa</taxon>
        <taxon>Arthropoda</taxon>
        <taxon>Hexapoda</taxon>
        <taxon>Insecta</taxon>
        <taxon>Pterygota</taxon>
        <taxon>Neoptera</taxon>
        <taxon>Endopterygota</taxon>
        <taxon>Diptera</taxon>
        <taxon>Brachycera</taxon>
        <taxon>Muscomorpha</taxon>
        <taxon>Hippoboscoidea</taxon>
        <taxon>Glossinidae</taxon>
        <taxon>Glossina</taxon>
    </lineage>
</organism>
<dbReference type="EMBL" id="JXJN01006967">
    <property type="status" value="NOT_ANNOTATED_CDS"/>
    <property type="molecule type" value="Genomic_DNA"/>
</dbReference>
<dbReference type="EnsemblMetazoa" id="GPPI015349-RA">
    <property type="protein sequence ID" value="GPPI015349-PA"/>
    <property type="gene ID" value="GPPI015349"/>
</dbReference>
<dbReference type="Proteomes" id="UP000092460">
    <property type="component" value="Unassembled WGS sequence"/>
</dbReference>
<proteinExistence type="predicted"/>
<feature type="region of interest" description="Disordered" evidence="1">
    <location>
        <begin position="102"/>
        <end position="130"/>
    </location>
</feature>
<sequence>MNPEVYDLKDLCCYCERDDLKKLPKCSLFVVVGQVDHILYKMIQISLGLASSMVSNLIAALAWYQMGKNNSKEYLKNLCSRNVRENCSLYINKNKTNYRRVTASNDEQRNSSQEENCKMGQTDQTVLGSTGKQKRPVFEDLTSENNLNVSLIHFRGVGVTG</sequence>
<keyword evidence="2" id="KW-1133">Transmembrane helix</keyword>
<reference evidence="3" key="2">
    <citation type="submission" date="2020-05" db="UniProtKB">
        <authorList>
            <consortium name="EnsemblMetazoa"/>
        </authorList>
    </citation>
    <scope>IDENTIFICATION</scope>
    <source>
        <strain evidence="3">IAEA</strain>
    </source>
</reference>
<dbReference type="VEuPathDB" id="VectorBase:GPPI015349"/>
<keyword evidence="2" id="KW-0812">Transmembrane</keyword>
<evidence type="ECO:0000256" key="1">
    <source>
        <dbReference type="SAM" id="MobiDB-lite"/>
    </source>
</evidence>
<evidence type="ECO:0000313" key="3">
    <source>
        <dbReference type="EnsemblMetazoa" id="GPPI015349-PA"/>
    </source>
</evidence>